<dbReference type="EMBL" id="JAVHJL010000003">
    <property type="protein sequence ID" value="KAK6507455.1"/>
    <property type="molecule type" value="Genomic_DNA"/>
</dbReference>
<evidence type="ECO:0000313" key="2">
    <source>
        <dbReference type="EMBL" id="KAK6507455.1"/>
    </source>
</evidence>
<evidence type="ECO:0000256" key="1">
    <source>
        <dbReference type="SAM" id="MobiDB-lite"/>
    </source>
</evidence>
<feature type="compositionally biased region" description="Polar residues" evidence="1">
    <location>
        <begin position="1"/>
        <end position="15"/>
    </location>
</feature>
<dbReference type="AlphaFoldDB" id="A0AAV9WFN7"/>
<name>A0AAV9WFN7_9PEZI</name>
<gene>
    <name evidence="2" type="ORF">TWF481_005887</name>
</gene>
<protein>
    <submittedName>
        <fullName evidence="2">Uncharacterized protein</fullName>
    </submittedName>
</protein>
<comment type="caution">
    <text evidence="2">The sequence shown here is derived from an EMBL/GenBank/DDBJ whole genome shotgun (WGS) entry which is preliminary data.</text>
</comment>
<accession>A0AAV9WFN7</accession>
<reference evidence="2 3" key="1">
    <citation type="submission" date="2023-08" db="EMBL/GenBank/DDBJ databases">
        <authorList>
            <person name="Palmer J.M."/>
        </authorList>
    </citation>
    <scope>NUCLEOTIDE SEQUENCE [LARGE SCALE GENOMIC DNA]</scope>
    <source>
        <strain evidence="2 3">TWF481</strain>
    </source>
</reference>
<keyword evidence="3" id="KW-1185">Reference proteome</keyword>
<organism evidence="2 3">
    <name type="scientific">Arthrobotrys musiformis</name>
    <dbReference type="NCBI Taxonomy" id="47236"/>
    <lineage>
        <taxon>Eukaryota</taxon>
        <taxon>Fungi</taxon>
        <taxon>Dikarya</taxon>
        <taxon>Ascomycota</taxon>
        <taxon>Pezizomycotina</taxon>
        <taxon>Orbiliomycetes</taxon>
        <taxon>Orbiliales</taxon>
        <taxon>Orbiliaceae</taxon>
        <taxon>Arthrobotrys</taxon>
    </lineage>
</organism>
<feature type="region of interest" description="Disordered" evidence="1">
    <location>
        <begin position="1"/>
        <end position="31"/>
    </location>
</feature>
<sequence length="338" mass="38570">MQSESNHIALSSSEPDTAADTSEDEEPVVSDPDRLCFEGRLNVDEAQLLIQEQVQNVRFENCGKWRPFIAQLASLPSKPRLRHLTIIARDKNLPSIRDLFGLLEPGLETLFLLVDIETVGFEHSDNHYPIHNDLILKHASTLRNFGILMHNSDPAEDDIVTGDHDFSFVKPIIEACDLKELSIPVAMNTRWGYDCLIEGNWDSFPLDNLETLYLMPGVWPQVEWGMRSDSTWARSRIELALANFLRGVIGTRPNKPGLKYICLGIDCGVKNGKWTYETKWRRNRAVERKTVWYPILRRVDFGKLDKKLLLVPVVVPGNFTFDSSHRICEHPRIGPLKS</sequence>
<dbReference type="Proteomes" id="UP001370758">
    <property type="component" value="Unassembled WGS sequence"/>
</dbReference>
<proteinExistence type="predicted"/>
<evidence type="ECO:0000313" key="3">
    <source>
        <dbReference type="Proteomes" id="UP001370758"/>
    </source>
</evidence>